<dbReference type="eggNOG" id="COG1737">
    <property type="taxonomic scope" value="Bacteria"/>
</dbReference>
<dbReference type="Gene3D" id="1.10.260.40">
    <property type="entry name" value="lambda repressor-like DNA-binding domains"/>
    <property type="match status" value="1"/>
</dbReference>
<dbReference type="PROSITE" id="PS50943">
    <property type="entry name" value="HTH_CROC1"/>
    <property type="match status" value="1"/>
</dbReference>
<dbReference type="InterPro" id="IPR010982">
    <property type="entry name" value="Lambda_DNA-bd_dom_sf"/>
</dbReference>
<name>F5XIP8_MICPN</name>
<organism evidence="2 3">
    <name type="scientific">Microlunatus phosphovorus (strain ATCC 700054 / DSM 10555 / JCM 9379 / NBRC 101784 / NCIMB 13414 / VKM Ac-1990 / NM-1)</name>
    <dbReference type="NCBI Taxonomy" id="1032480"/>
    <lineage>
        <taxon>Bacteria</taxon>
        <taxon>Bacillati</taxon>
        <taxon>Actinomycetota</taxon>
        <taxon>Actinomycetes</taxon>
        <taxon>Propionibacteriales</taxon>
        <taxon>Propionibacteriaceae</taxon>
        <taxon>Microlunatus</taxon>
    </lineage>
</organism>
<dbReference type="STRING" id="1032480.MLP_52720"/>
<dbReference type="HOGENOM" id="CLU_164061_0_0_11"/>
<proteinExistence type="predicted"/>
<evidence type="ECO:0000313" key="2">
    <source>
        <dbReference type="EMBL" id="BAK38286.1"/>
    </source>
</evidence>
<dbReference type="RefSeq" id="WP_013866098.1">
    <property type="nucleotide sequence ID" value="NC_015635.1"/>
</dbReference>
<accession>F5XIP8</accession>
<sequence length="125" mass="13900">MNSPAPTVDVSRLVKVLEQRIDSTGGSWRQAAAKIGVSPSLLSRLKNGQQPDLPAFAKITAWLGMTMDEFLGEPTKTETETELQTAITALLRGRHDLDDADKQYLESVFTATIRHIREVRPKDRP</sequence>
<keyword evidence="3" id="KW-1185">Reference proteome</keyword>
<dbReference type="Pfam" id="PF01381">
    <property type="entry name" value="HTH_3"/>
    <property type="match status" value="1"/>
</dbReference>
<protein>
    <submittedName>
        <fullName evidence="2">Putative Xre family DNA binding protein</fullName>
    </submittedName>
</protein>
<evidence type="ECO:0000259" key="1">
    <source>
        <dbReference type="PROSITE" id="PS50943"/>
    </source>
</evidence>
<gene>
    <name evidence="2" type="ordered locus">MLP_52720</name>
</gene>
<feature type="domain" description="HTH cro/C1-type" evidence="1">
    <location>
        <begin position="29"/>
        <end position="70"/>
    </location>
</feature>
<dbReference type="KEGG" id="mph:MLP_52720"/>
<dbReference type="EMBL" id="AP012204">
    <property type="protein sequence ID" value="BAK38286.1"/>
    <property type="molecule type" value="Genomic_DNA"/>
</dbReference>
<evidence type="ECO:0000313" key="3">
    <source>
        <dbReference type="Proteomes" id="UP000007947"/>
    </source>
</evidence>
<dbReference type="SMART" id="SM00530">
    <property type="entry name" value="HTH_XRE"/>
    <property type="match status" value="1"/>
</dbReference>
<dbReference type="GO" id="GO:0003677">
    <property type="term" value="F:DNA binding"/>
    <property type="evidence" value="ECO:0007669"/>
    <property type="project" value="InterPro"/>
</dbReference>
<reference evidence="2 3" key="1">
    <citation type="submission" date="2011-05" db="EMBL/GenBank/DDBJ databases">
        <title>Whole genome sequence of Microlunatus phosphovorus NM-1.</title>
        <authorList>
            <person name="Hosoyama A."/>
            <person name="Sasaki K."/>
            <person name="Harada T."/>
            <person name="Igarashi R."/>
            <person name="Kawakoshi A."/>
            <person name="Sasagawa M."/>
            <person name="Fukada J."/>
            <person name="Nakamura S."/>
            <person name="Katano Y."/>
            <person name="Hanada S."/>
            <person name="Kamagata Y."/>
            <person name="Nakamura N."/>
            <person name="Yamazaki S."/>
            <person name="Fujita N."/>
        </authorList>
    </citation>
    <scope>NUCLEOTIDE SEQUENCE [LARGE SCALE GENOMIC DNA]</scope>
    <source>
        <strain evidence="3">ATCC 700054 / DSM 10555 / JCM 9379 / NBRC 101784 / NCIMB 13414 / VKM Ac-1990 / NM-1</strain>
    </source>
</reference>
<dbReference type="CDD" id="cd00093">
    <property type="entry name" value="HTH_XRE"/>
    <property type="match status" value="1"/>
</dbReference>
<dbReference type="InterPro" id="IPR001387">
    <property type="entry name" value="Cro/C1-type_HTH"/>
</dbReference>
<dbReference type="AlphaFoldDB" id="F5XIP8"/>
<dbReference type="Proteomes" id="UP000007947">
    <property type="component" value="Chromosome"/>
</dbReference>
<dbReference type="SUPFAM" id="SSF47413">
    <property type="entry name" value="lambda repressor-like DNA-binding domains"/>
    <property type="match status" value="1"/>
</dbReference>